<comment type="caution">
    <text evidence="3">The sequence shown here is derived from an EMBL/GenBank/DDBJ whole genome shotgun (WGS) entry which is preliminary data.</text>
</comment>
<sequence length="377" mass="41556">MIPRGRLDITFSSLFKGIGFCVAELFGIRVPETLEDDENVLPCLSVRTGFDLTLRSLGLEPGSVLLMTNINIPDMFSIVGSHQLVAIPLPVNKHTLGISMTQLEDSITSGTKAILITHLFGAIMDIDAAVKVAKLHNLIVIEDCAQAFNGTYKGHPQADVVMFSFGLIKTNTSVTGALLRFNNRELHSKVKMLNDQLPVQNTRVYLKKLFKAIAIQVITLKLFYTLLCYYCRIAGKDIDVVLAGFTRGFPGADVMSKIRFRPCTANLRMMQLRARNFSIDRITLRKAVADSIIRMIPDSMKIGRLNAGHTYWVLPVVSENPEELINNLRKKGVDATAKASSLVKCGALAPSTEDELVVDNLVYLPVAHEVVNKLSGL</sequence>
<reference evidence="3 4" key="1">
    <citation type="submission" date="2019-02" db="EMBL/GenBank/DDBJ databases">
        <title>Pedobacter sp. RP-1-14 sp. nov., isolated from Arctic soil.</title>
        <authorList>
            <person name="Dahal R.H."/>
        </authorList>
    </citation>
    <scope>NUCLEOTIDE SEQUENCE [LARGE SCALE GENOMIC DNA]</scope>
    <source>
        <strain evidence="3 4">RP-1-14</strain>
    </source>
</reference>
<keyword evidence="4" id="KW-1185">Reference proteome</keyword>
<keyword evidence="3" id="KW-0032">Aminotransferase</keyword>
<dbReference type="InterPro" id="IPR015424">
    <property type="entry name" value="PyrdxlP-dep_Trfase"/>
</dbReference>
<gene>
    <name evidence="3" type="ORF">EZ437_15965</name>
</gene>
<evidence type="ECO:0000256" key="2">
    <source>
        <dbReference type="RuleBase" id="RU004508"/>
    </source>
</evidence>
<dbReference type="SUPFAM" id="SSF53383">
    <property type="entry name" value="PLP-dependent transferases"/>
    <property type="match status" value="1"/>
</dbReference>
<keyword evidence="3" id="KW-0808">Transferase</keyword>
<dbReference type="PANTHER" id="PTHR30244:SF34">
    <property type="entry name" value="DTDP-4-AMINO-4,6-DIDEOXYGALACTOSE TRANSAMINASE"/>
    <property type="match status" value="1"/>
</dbReference>
<dbReference type="AlphaFoldDB" id="A0A4V2ML24"/>
<dbReference type="OrthoDB" id="9804264at2"/>
<dbReference type="PANTHER" id="PTHR30244">
    <property type="entry name" value="TRANSAMINASE"/>
    <property type="match status" value="1"/>
</dbReference>
<accession>A0A4V2ML24</accession>
<comment type="similarity">
    <text evidence="1 2">Belongs to the DegT/DnrJ/EryC1 family.</text>
</comment>
<dbReference type="EMBL" id="SJSL01000004">
    <property type="protein sequence ID" value="TCD00207.1"/>
    <property type="molecule type" value="Genomic_DNA"/>
</dbReference>
<dbReference type="GO" id="GO:0000271">
    <property type="term" value="P:polysaccharide biosynthetic process"/>
    <property type="evidence" value="ECO:0007669"/>
    <property type="project" value="TreeGrafter"/>
</dbReference>
<dbReference type="RefSeq" id="WP_131597062.1">
    <property type="nucleotide sequence ID" value="NZ_SJSL01000004.1"/>
</dbReference>
<dbReference type="GO" id="GO:0008483">
    <property type="term" value="F:transaminase activity"/>
    <property type="evidence" value="ECO:0007669"/>
    <property type="project" value="UniProtKB-KW"/>
</dbReference>
<evidence type="ECO:0000313" key="3">
    <source>
        <dbReference type="EMBL" id="TCD00207.1"/>
    </source>
</evidence>
<evidence type="ECO:0000256" key="1">
    <source>
        <dbReference type="ARBA" id="ARBA00037999"/>
    </source>
</evidence>
<dbReference type="InterPro" id="IPR015421">
    <property type="entry name" value="PyrdxlP-dep_Trfase_major"/>
</dbReference>
<organism evidence="3 4">
    <name type="scientific">Pedobacter psychroterrae</name>
    <dbReference type="NCBI Taxonomy" id="2530453"/>
    <lineage>
        <taxon>Bacteria</taxon>
        <taxon>Pseudomonadati</taxon>
        <taxon>Bacteroidota</taxon>
        <taxon>Sphingobacteriia</taxon>
        <taxon>Sphingobacteriales</taxon>
        <taxon>Sphingobacteriaceae</taxon>
        <taxon>Pedobacter</taxon>
    </lineage>
</organism>
<dbReference type="GO" id="GO:0030170">
    <property type="term" value="F:pyridoxal phosphate binding"/>
    <property type="evidence" value="ECO:0007669"/>
    <property type="project" value="TreeGrafter"/>
</dbReference>
<dbReference type="InterPro" id="IPR000653">
    <property type="entry name" value="DegT/StrS_aminotransferase"/>
</dbReference>
<dbReference type="Proteomes" id="UP000293347">
    <property type="component" value="Unassembled WGS sequence"/>
</dbReference>
<keyword evidence="2" id="KW-0663">Pyridoxal phosphate</keyword>
<name>A0A4V2ML24_9SPHI</name>
<dbReference type="Pfam" id="PF01041">
    <property type="entry name" value="DegT_DnrJ_EryC1"/>
    <property type="match status" value="1"/>
</dbReference>
<protein>
    <submittedName>
        <fullName evidence="3">DegT/DnrJ/EryC1/StrS aminotransferase family protein</fullName>
    </submittedName>
</protein>
<dbReference type="Gene3D" id="3.40.640.10">
    <property type="entry name" value="Type I PLP-dependent aspartate aminotransferase-like (Major domain)"/>
    <property type="match status" value="1"/>
</dbReference>
<evidence type="ECO:0000313" key="4">
    <source>
        <dbReference type="Proteomes" id="UP000293347"/>
    </source>
</evidence>
<proteinExistence type="inferred from homology"/>